<feature type="domain" description="Phospholipid/glycerol acyltransferase" evidence="3">
    <location>
        <begin position="108"/>
        <end position="232"/>
    </location>
</feature>
<feature type="region of interest" description="Disordered" evidence="1">
    <location>
        <begin position="326"/>
        <end position="351"/>
    </location>
</feature>
<feature type="transmembrane region" description="Helical" evidence="2">
    <location>
        <begin position="34"/>
        <end position="58"/>
    </location>
</feature>
<evidence type="ECO:0000313" key="4">
    <source>
        <dbReference type="Proteomes" id="UP000504634"/>
    </source>
</evidence>
<dbReference type="Pfam" id="PF01553">
    <property type="entry name" value="Acyltransferase"/>
    <property type="match status" value="1"/>
</dbReference>
<gene>
    <name evidence="5" type="primary">LOC115627488</name>
</gene>
<dbReference type="PANTHER" id="PTHR22753">
    <property type="entry name" value="TRANSMEMBRANE PROTEIN 68"/>
    <property type="match status" value="1"/>
</dbReference>
<proteinExistence type="predicted"/>
<dbReference type="RefSeq" id="XP_030379031.1">
    <property type="nucleotide sequence ID" value="XM_030523171.1"/>
</dbReference>
<dbReference type="Proteomes" id="UP000504634">
    <property type="component" value="Unplaced"/>
</dbReference>
<reference evidence="5" key="1">
    <citation type="submission" date="2025-08" db="UniProtKB">
        <authorList>
            <consortium name="RefSeq"/>
        </authorList>
    </citation>
    <scope>IDENTIFICATION</scope>
    <source>
        <strain evidence="5">11010-0011.00</strain>
        <tissue evidence="5">Whole body</tissue>
    </source>
</reference>
<name>A0A6J2TQT4_DROLE</name>
<evidence type="ECO:0000256" key="1">
    <source>
        <dbReference type="SAM" id="MobiDB-lite"/>
    </source>
</evidence>
<dbReference type="PANTHER" id="PTHR22753:SF14">
    <property type="entry name" value="MONOACYLGLYCEROL_DIACYLGLYCEROL O-ACYLTRANSFERASE"/>
    <property type="match status" value="1"/>
</dbReference>
<evidence type="ECO:0000313" key="5">
    <source>
        <dbReference type="RefSeq" id="XP_030379031.1"/>
    </source>
</evidence>
<dbReference type="CDD" id="cd07987">
    <property type="entry name" value="LPLAT_MGAT-like"/>
    <property type="match status" value="1"/>
</dbReference>
<dbReference type="GeneID" id="115627488"/>
<sequence length="351" mass="40275">MEFLQNLFRSPQTMLSSYIDLDYSLWLYRVLTPLIVTFLLPLVFVALIYISFLVLFIYKLHRYVITYLLSKRSVIMRAVQADGNFWDVGRKIVAAIWDAHARIYHGYEVIGLENIPQEGPALIVYYHGAIPIDMYYLNSRMLLQRERLIYTIGDRFLFKLPGWGTISEAFHVSPGTVQSCVSILRDGNLLAISPGGVYEAQFGDHYYELLWRNRVGFAKVALEAKVPIIPCFTQNLREGFRQVGIFRTFFMRLYNKVRIPVYPIYGGFPVKFRTYLGKPIPYDEKLTPQDLQIKVATAIEELINKHQRLPGSILLALLDRIPAFRQSSSSGSGKDINNSNGHSENSNAKDD</sequence>
<organism evidence="4 5">
    <name type="scientific">Drosophila lebanonensis</name>
    <name type="common">Fruit fly</name>
    <name type="synonym">Scaptodrosophila lebanonensis</name>
    <dbReference type="NCBI Taxonomy" id="7225"/>
    <lineage>
        <taxon>Eukaryota</taxon>
        <taxon>Metazoa</taxon>
        <taxon>Ecdysozoa</taxon>
        <taxon>Arthropoda</taxon>
        <taxon>Hexapoda</taxon>
        <taxon>Insecta</taxon>
        <taxon>Pterygota</taxon>
        <taxon>Neoptera</taxon>
        <taxon>Endopterygota</taxon>
        <taxon>Diptera</taxon>
        <taxon>Brachycera</taxon>
        <taxon>Muscomorpha</taxon>
        <taxon>Ephydroidea</taxon>
        <taxon>Drosophilidae</taxon>
        <taxon>Scaptodrosophila</taxon>
    </lineage>
</organism>
<dbReference type="AlphaFoldDB" id="A0A6J2TQT4"/>
<keyword evidence="2" id="KW-1133">Transmembrane helix</keyword>
<dbReference type="GO" id="GO:0016746">
    <property type="term" value="F:acyltransferase activity"/>
    <property type="evidence" value="ECO:0007669"/>
    <property type="project" value="InterPro"/>
</dbReference>
<protein>
    <submittedName>
        <fullName evidence="5">Transmembrane protein 68 isoform X1</fullName>
    </submittedName>
</protein>
<keyword evidence="4" id="KW-1185">Reference proteome</keyword>
<dbReference type="InterPro" id="IPR002123">
    <property type="entry name" value="Plipid/glycerol_acylTrfase"/>
</dbReference>
<dbReference type="OrthoDB" id="44277at2759"/>
<accession>A0A6J2TQT4</accession>
<keyword evidence="2" id="KW-0472">Membrane</keyword>
<evidence type="ECO:0000259" key="3">
    <source>
        <dbReference type="Pfam" id="PF01553"/>
    </source>
</evidence>
<evidence type="ECO:0000256" key="2">
    <source>
        <dbReference type="SAM" id="Phobius"/>
    </source>
</evidence>
<keyword evidence="2 5" id="KW-0812">Transmembrane</keyword>
<dbReference type="GO" id="GO:0016020">
    <property type="term" value="C:membrane"/>
    <property type="evidence" value="ECO:0007669"/>
    <property type="project" value="TreeGrafter"/>
</dbReference>